<comment type="caution">
    <text evidence="2">The sequence shown here is derived from an EMBL/GenBank/DDBJ whole genome shotgun (WGS) entry which is preliminary data.</text>
</comment>
<protein>
    <submittedName>
        <fullName evidence="2">NAD-dependent epimerase/dehydratase family protein</fullName>
    </submittedName>
</protein>
<gene>
    <name evidence="2" type="ORF">J4573_34145</name>
</gene>
<sequence>MADTALVTGGSGYFGSLLVSRLREQGSQVRVLDLNDADDRPADVAFIRGDIRNASTVREACDGVDVVYHNVAQVPLARDRALFESVNVGGTRKLLEACDDTGVGKVVYTSSSAVFGVPKANPVFPDTPATPAEEYGQAKYKGELLCGLAVERGVDVSIVRPRTILGHGRLGIFGILFDWIADGADVFVFGKGDNVYQFVHANDLADACILAGRRPGPATYNIGAQEFGTMREALENLCAHAGTGSRVRSLPVRPAAAAMKATSKLGLTPFGPYHWIMYSKSLWFDTTAAEQELGWKAGHSTDSMFRDSYEWFLRNRDTLGGANASHHRSLAKQGALRALKLTARLPHMRPASRPS</sequence>
<dbReference type="AlphaFoldDB" id="A0A939PH68"/>
<proteinExistence type="predicted"/>
<dbReference type="Proteomes" id="UP000669179">
    <property type="component" value="Unassembled WGS sequence"/>
</dbReference>
<keyword evidence="3" id="KW-1185">Reference proteome</keyword>
<dbReference type="EMBL" id="JAGEOJ010000015">
    <property type="protein sequence ID" value="MBO2452173.1"/>
    <property type="molecule type" value="Genomic_DNA"/>
</dbReference>
<dbReference type="InterPro" id="IPR036291">
    <property type="entry name" value="NAD(P)-bd_dom_sf"/>
</dbReference>
<evidence type="ECO:0000313" key="3">
    <source>
        <dbReference type="Proteomes" id="UP000669179"/>
    </source>
</evidence>
<accession>A0A939PH68</accession>
<dbReference type="InterPro" id="IPR001509">
    <property type="entry name" value="Epimerase_deHydtase"/>
</dbReference>
<dbReference type="Gene3D" id="3.40.50.720">
    <property type="entry name" value="NAD(P)-binding Rossmann-like Domain"/>
    <property type="match status" value="1"/>
</dbReference>
<dbReference type="Pfam" id="PF01370">
    <property type="entry name" value="Epimerase"/>
    <property type="match status" value="1"/>
</dbReference>
<dbReference type="RefSeq" id="WP_208260060.1">
    <property type="nucleotide sequence ID" value="NZ_JAGEOJ010000015.1"/>
</dbReference>
<dbReference type="InterPro" id="IPR050177">
    <property type="entry name" value="Lipid_A_modif_metabolic_enz"/>
</dbReference>
<dbReference type="PANTHER" id="PTHR43245">
    <property type="entry name" value="BIFUNCTIONAL POLYMYXIN RESISTANCE PROTEIN ARNA"/>
    <property type="match status" value="1"/>
</dbReference>
<evidence type="ECO:0000313" key="2">
    <source>
        <dbReference type="EMBL" id="MBO2452173.1"/>
    </source>
</evidence>
<name>A0A939PH68_9ACTN</name>
<reference evidence="2" key="1">
    <citation type="submission" date="2021-03" db="EMBL/GenBank/DDBJ databases">
        <authorList>
            <person name="Kanchanasin P."/>
            <person name="Saeng-In P."/>
            <person name="Phongsopitanun W."/>
            <person name="Yuki M."/>
            <person name="Kudo T."/>
            <person name="Ohkuma M."/>
            <person name="Tanasupawat S."/>
        </authorList>
    </citation>
    <scope>NUCLEOTIDE SEQUENCE</scope>
    <source>
        <strain evidence="2">GKU 128</strain>
    </source>
</reference>
<feature type="domain" description="NAD-dependent epimerase/dehydratase" evidence="1">
    <location>
        <begin position="5"/>
        <end position="223"/>
    </location>
</feature>
<evidence type="ECO:0000259" key="1">
    <source>
        <dbReference type="Pfam" id="PF01370"/>
    </source>
</evidence>
<organism evidence="2 3">
    <name type="scientific">Actinomadura barringtoniae</name>
    <dbReference type="NCBI Taxonomy" id="1427535"/>
    <lineage>
        <taxon>Bacteria</taxon>
        <taxon>Bacillati</taxon>
        <taxon>Actinomycetota</taxon>
        <taxon>Actinomycetes</taxon>
        <taxon>Streptosporangiales</taxon>
        <taxon>Thermomonosporaceae</taxon>
        <taxon>Actinomadura</taxon>
    </lineage>
</organism>
<dbReference type="SUPFAM" id="SSF51735">
    <property type="entry name" value="NAD(P)-binding Rossmann-fold domains"/>
    <property type="match status" value="1"/>
</dbReference>